<organism evidence="5 6">
    <name type="scientific">Frankliniella occidentalis</name>
    <name type="common">Western flower thrips</name>
    <name type="synonym">Euthrips occidentalis</name>
    <dbReference type="NCBI Taxonomy" id="133901"/>
    <lineage>
        <taxon>Eukaryota</taxon>
        <taxon>Metazoa</taxon>
        <taxon>Ecdysozoa</taxon>
        <taxon>Arthropoda</taxon>
        <taxon>Hexapoda</taxon>
        <taxon>Insecta</taxon>
        <taxon>Pterygota</taxon>
        <taxon>Neoptera</taxon>
        <taxon>Paraneoptera</taxon>
        <taxon>Thysanoptera</taxon>
        <taxon>Terebrantia</taxon>
        <taxon>Thripoidea</taxon>
        <taxon>Thripidae</taxon>
        <taxon>Frankliniella</taxon>
    </lineage>
</organism>
<dbReference type="InterPro" id="IPR013083">
    <property type="entry name" value="Znf_RING/FYVE/PHD"/>
</dbReference>
<evidence type="ECO:0000313" key="5">
    <source>
        <dbReference type="Proteomes" id="UP000504606"/>
    </source>
</evidence>
<evidence type="ECO:0000256" key="1">
    <source>
        <dbReference type="ARBA" id="ARBA00022723"/>
    </source>
</evidence>
<evidence type="ECO:0000256" key="3">
    <source>
        <dbReference type="ARBA" id="ARBA00022833"/>
    </source>
</evidence>
<dbReference type="KEGG" id="foc:113208918"/>
<keyword evidence="2" id="KW-0863">Zinc-finger</keyword>
<dbReference type="GeneID" id="113208918"/>
<dbReference type="OrthoDB" id="336088at2759"/>
<dbReference type="InterPro" id="IPR019786">
    <property type="entry name" value="Zinc_finger_PHD-type_CS"/>
</dbReference>
<proteinExistence type="predicted"/>
<keyword evidence="5" id="KW-1185">Reference proteome</keyword>
<gene>
    <name evidence="6" type="primary">LOC113208918</name>
</gene>
<feature type="region of interest" description="Disordered" evidence="4">
    <location>
        <begin position="112"/>
        <end position="219"/>
    </location>
</feature>
<feature type="compositionally biased region" description="Polar residues" evidence="4">
    <location>
        <begin position="183"/>
        <end position="197"/>
    </location>
</feature>
<dbReference type="Proteomes" id="UP000504606">
    <property type="component" value="Unplaced"/>
</dbReference>
<dbReference type="InterPro" id="IPR011011">
    <property type="entry name" value="Znf_FYVE_PHD"/>
</dbReference>
<evidence type="ECO:0000256" key="4">
    <source>
        <dbReference type="SAM" id="MobiDB-lite"/>
    </source>
</evidence>
<feature type="compositionally biased region" description="Polar residues" evidence="4">
    <location>
        <begin position="156"/>
        <end position="171"/>
    </location>
</feature>
<dbReference type="RefSeq" id="XP_026281957.1">
    <property type="nucleotide sequence ID" value="XM_026426172.2"/>
</dbReference>
<keyword evidence="1" id="KW-0479">Metal-binding</keyword>
<protein>
    <submittedName>
        <fullName evidence="6">PHD finger protein 21B-like</fullName>
    </submittedName>
</protein>
<dbReference type="GO" id="GO:0008270">
    <property type="term" value="F:zinc ion binding"/>
    <property type="evidence" value="ECO:0007669"/>
    <property type="project" value="UniProtKB-KW"/>
</dbReference>
<dbReference type="SUPFAM" id="SSF57903">
    <property type="entry name" value="FYVE/PHD zinc finger"/>
    <property type="match status" value="1"/>
</dbReference>
<name>A0A6J1SLY0_FRAOC</name>
<feature type="compositionally biased region" description="Polar residues" evidence="4">
    <location>
        <begin position="204"/>
        <end position="217"/>
    </location>
</feature>
<dbReference type="PROSITE" id="PS01359">
    <property type="entry name" value="ZF_PHD_1"/>
    <property type="match status" value="1"/>
</dbReference>
<dbReference type="CDD" id="cd15489">
    <property type="entry name" value="PHD_SF"/>
    <property type="match status" value="1"/>
</dbReference>
<keyword evidence="3" id="KW-0862">Zinc</keyword>
<evidence type="ECO:0000313" key="6">
    <source>
        <dbReference type="RefSeq" id="XP_026281957.1"/>
    </source>
</evidence>
<accession>A0A6J1SLY0</accession>
<dbReference type="AlphaFoldDB" id="A0A6J1SLY0"/>
<dbReference type="Gene3D" id="3.30.40.10">
    <property type="entry name" value="Zinc/RING finger domain, C3HC4 (zinc finger)"/>
    <property type="match status" value="1"/>
</dbReference>
<sequence>MKLATANMQLRADIRSVQSQLKSAIQNHQMIVFKLKDRPVSIKLRVQMCNVQRHIVSLGEKQKKLLTQLRKELEITGGVIKTEQKPYVQPLQSFQPNPMNQLVSSKPISIKKEPDFKSEGSDASDNPAVPVKSEVVPHTSRRKSKLVATPDLPNINGRSATPSTSPSQKENTPSSTPSSSPTHSMNVIKSQKQSSNKTPKRENTQPSTTSDDSQDTYINLPVDPEQRKKLQFMTALSLVTREVLTELQNRRTERKRRSTANPQFYYGTGPDLKRKRPLYLANTAVGIVPIIHPAKTLDQQKPQSCYSCASLNGVMCQCSSCHKAFHWHCVFDPAVPIASGEALKCRTCLSTSQTNGQA</sequence>
<feature type="compositionally biased region" description="Low complexity" evidence="4">
    <location>
        <begin position="172"/>
        <end position="182"/>
    </location>
</feature>
<reference evidence="6" key="1">
    <citation type="submission" date="2025-08" db="UniProtKB">
        <authorList>
            <consortium name="RefSeq"/>
        </authorList>
    </citation>
    <scope>IDENTIFICATION</scope>
    <source>
        <tissue evidence="6">Whole organism</tissue>
    </source>
</reference>
<evidence type="ECO:0000256" key="2">
    <source>
        <dbReference type="ARBA" id="ARBA00022771"/>
    </source>
</evidence>